<accession>A0A5Q4VCF3</accession>
<dbReference type="PANTHER" id="PTHR21600">
    <property type="entry name" value="MITOCHONDRIAL RNA PSEUDOURIDINE SYNTHASE"/>
    <property type="match status" value="1"/>
</dbReference>
<comment type="similarity">
    <text evidence="1">Belongs to the pseudouridine synthase RluA family.</text>
</comment>
<reference evidence="3 4" key="1">
    <citation type="submission" date="2019-06" db="EMBL/GenBank/DDBJ databases">
        <title>Desulfobotulus mexicanus sp. nov., a novel sulfate-reducing bacterium isolated from the sediment of an alkaline crater lake in Mexico.</title>
        <authorList>
            <person name="Hirschler-Rea A."/>
        </authorList>
    </citation>
    <scope>NUCLEOTIDE SEQUENCE [LARGE SCALE GENOMIC DNA]</scope>
    <source>
        <strain evidence="3 4">PAR22N</strain>
    </source>
</reference>
<proteinExistence type="inferred from homology"/>
<sequence>MLNIIFENEGLLALEKPEGIAVIPERHNERACLLHIIEEELGKRLFVVHRLDKEVSGILLFAKTAQMHRYLNLQFEQRRVQKTYMALVHGCPEEKAGSIHASIRAFGSGRMGIDPEKGKVSLTRWEVIREARDKSLIAAFPVTGRRHQIRVHLYHIGHPIVGDLRYGDKNLQKNYPRLMLHAHGLECPMPDGGILRLDSPVPDTFSF</sequence>
<dbReference type="PANTHER" id="PTHR21600:SF87">
    <property type="entry name" value="RNA PSEUDOURIDYLATE SYNTHASE DOMAIN-CONTAINING PROTEIN 1"/>
    <property type="match status" value="1"/>
</dbReference>
<dbReference type="SUPFAM" id="SSF55120">
    <property type="entry name" value="Pseudouridine synthase"/>
    <property type="match status" value="1"/>
</dbReference>
<evidence type="ECO:0000256" key="1">
    <source>
        <dbReference type="ARBA" id="ARBA00010876"/>
    </source>
</evidence>
<dbReference type="Pfam" id="PF00849">
    <property type="entry name" value="PseudoU_synth_2"/>
    <property type="match status" value="1"/>
</dbReference>
<gene>
    <name evidence="3" type="ORF">FIM25_04605</name>
</gene>
<dbReference type="GO" id="GO:0140098">
    <property type="term" value="F:catalytic activity, acting on RNA"/>
    <property type="evidence" value="ECO:0007669"/>
    <property type="project" value="UniProtKB-ARBA"/>
</dbReference>
<dbReference type="RefSeq" id="WP_139446794.1">
    <property type="nucleotide sequence ID" value="NZ_VDMB01000004.1"/>
</dbReference>
<dbReference type="AlphaFoldDB" id="A0A5Q4VCF3"/>
<evidence type="ECO:0000313" key="3">
    <source>
        <dbReference type="EMBL" id="TYT75369.1"/>
    </source>
</evidence>
<dbReference type="CDD" id="cd02869">
    <property type="entry name" value="PseudoU_synth_RluA_like"/>
    <property type="match status" value="1"/>
</dbReference>
<comment type="caution">
    <text evidence="3">The sequence shown here is derived from an EMBL/GenBank/DDBJ whole genome shotgun (WGS) entry which is preliminary data.</text>
</comment>
<dbReference type="GO" id="GO:0000455">
    <property type="term" value="P:enzyme-directed rRNA pseudouridine synthesis"/>
    <property type="evidence" value="ECO:0007669"/>
    <property type="project" value="TreeGrafter"/>
</dbReference>
<dbReference type="GO" id="GO:0003723">
    <property type="term" value="F:RNA binding"/>
    <property type="evidence" value="ECO:0007669"/>
    <property type="project" value="InterPro"/>
</dbReference>
<evidence type="ECO:0000259" key="2">
    <source>
        <dbReference type="Pfam" id="PF00849"/>
    </source>
</evidence>
<dbReference type="InterPro" id="IPR020103">
    <property type="entry name" value="PsdUridine_synth_cat_dom_sf"/>
</dbReference>
<evidence type="ECO:0000313" key="4">
    <source>
        <dbReference type="Proteomes" id="UP000321899"/>
    </source>
</evidence>
<dbReference type="InterPro" id="IPR006145">
    <property type="entry name" value="PsdUridine_synth_RsuA/RluA"/>
</dbReference>
<dbReference type="OrthoDB" id="128480at2"/>
<dbReference type="PROSITE" id="PS01129">
    <property type="entry name" value="PSI_RLU"/>
    <property type="match status" value="1"/>
</dbReference>
<dbReference type="GO" id="GO:0009982">
    <property type="term" value="F:pseudouridine synthase activity"/>
    <property type="evidence" value="ECO:0007669"/>
    <property type="project" value="InterPro"/>
</dbReference>
<dbReference type="InterPro" id="IPR050188">
    <property type="entry name" value="RluA_PseudoU_synthase"/>
</dbReference>
<dbReference type="EMBL" id="VDMB01000004">
    <property type="protein sequence ID" value="TYT75369.1"/>
    <property type="molecule type" value="Genomic_DNA"/>
</dbReference>
<dbReference type="Gene3D" id="3.30.2350.10">
    <property type="entry name" value="Pseudouridine synthase"/>
    <property type="match status" value="1"/>
</dbReference>
<dbReference type="Proteomes" id="UP000321899">
    <property type="component" value="Unassembled WGS sequence"/>
</dbReference>
<protein>
    <submittedName>
        <fullName evidence="3">RNA pseudouridine synthase</fullName>
    </submittedName>
</protein>
<organism evidence="3 4">
    <name type="scientific">Desulfobotulus mexicanus</name>
    <dbReference type="NCBI Taxonomy" id="2586642"/>
    <lineage>
        <taxon>Bacteria</taxon>
        <taxon>Pseudomonadati</taxon>
        <taxon>Thermodesulfobacteriota</taxon>
        <taxon>Desulfobacteria</taxon>
        <taxon>Desulfobacterales</taxon>
        <taxon>Desulfobacteraceae</taxon>
        <taxon>Desulfobotulus</taxon>
    </lineage>
</organism>
<feature type="domain" description="Pseudouridine synthase RsuA/RluA-like" evidence="2">
    <location>
        <begin position="11"/>
        <end position="154"/>
    </location>
</feature>
<keyword evidence="4" id="KW-1185">Reference proteome</keyword>
<name>A0A5Q4VCF3_9BACT</name>
<dbReference type="InterPro" id="IPR006224">
    <property type="entry name" value="PsdUridine_synth_RluA-like_CS"/>
</dbReference>